<sequence length="384" mass="43612">MKKAQWVTLWSIGWLLLLSARVGAEQLSLSHPQFSEPLLFNVQLPASYQTKPEKTYLLMLDFHPRADSYLGGVHDWLSHNGEWPWLETIIVTPVAGNPVGRLFDPSGNTTPLLDFFESALFPELERTYRTNGFRIFSGFRVNGTLVLSALLNKPTMANAYIAVSPELKDDYAGILSSAAKKLAALPQNRRPFLFFSHGDGVKEDHQLPDYVKLQRLLRASAPSQLTWHYRQYAHRYFMSLPVLSTIEGIELLFDDIHQGLAPDSEIANQGVEAIVEHYKLLSAQKYGFDVSPKASIQRLADYQLDKDPGKAVEILKQQLALYPEDAYSYHYLAAAYAKRGQHALALQYQHQAVALADSMLDWHKKRMQAALQEYQNQDGRQHRE</sequence>
<keyword evidence="2" id="KW-1185">Reference proteome</keyword>
<evidence type="ECO:0000313" key="1">
    <source>
        <dbReference type="EMBL" id="MBN7821224.1"/>
    </source>
</evidence>
<dbReference type="SUPFAM" id="SSF48452">
    <property type="entry name" value="TPR-like"/>
    <property type="match status" value="1"/>
</dbReference>
<organism evidence="1 2">
    <name type="scientific">Bowmanella yangjiangensis</name>
    <dbReference type="NCBI Taxonomy" id="2811230"/>
    <lineage>
        <taxon>Bacteria</taxon>
        <taxon>Pseudomonadati</taxon>
        <taxon>Pseudomonadota</taxon>
        <taxon>Gammaproteobacteria</taxon>
        <taxon>Alteromonadales</taxon>
        <taxon>Alteromonadaceae</taxon>
        <taxon>Bowmanella</taxon>
    </lineage>
</organism>
<dbReference type="Gene3D" id="1.25.40.10">
    <property type="entry name" value="Tetratricopeptide repeat domain"/>
    <property type="match status" value="1"/>
</dbReference>
<protein>
    <submittedName>
        <fullName evidence="1">Esterase</fullName>
    </submittedName>
</protein>
<dbReference type="InterPro" id="IPR011990">
    <property type="entry name" value="TPR-like_helical_dom_sf"/>
</dbReference>
<dbReference type="InterPro" id="IPR029058">
    <property type="entry name" value="AB_hydrolase_fold"/>
</dbReference>
<dbReference type="Proteomes" id="UP000663992">
    <property type="component" value="Unassembled WGS sequence"/>
</dbReference>
<dbReference type="RefSeq" id="WP_206595176.1">
    <property type="nucleotide sequence ID" value="NZ_JAFKCS010000016.1"/>
</dbReference>
<dbReference type="EMBL" id="JAFKCS010000016">
    <property type="protein sequence ID" value="MBN7821224.1"/>
    <property type="molecule type" value="Genomic_DNA"/>
</dbReference>
<proteinExistence type="predicted"/>
<dbReference type="Gene3D" id="3.40.50.1820">
    <property type="entry name" value="alpha/beta hydrolase"/>
    <property type="match status" value="1"/>
</dbReference>
<name>A0ABS3CVS6_9ALTE</name>
<reference evidence="1 2" key="1">
    <citation type="submission" date="2021-03" db="EMBL/GenBank/DDBJ databases">
        <title>novel species isolated from a fishpond in China.</title>
        <authorList>
            <person name="Lu H."/>
            <person name="Cai Z."/>
        </authorList>
    </citation>
    <scope>NUCLEOTIDE SEQUENCE [LARGE SCALE GENOMIC DNA]</scope>
    <source>
        <strain evidence="1 2">Y57</strain>
    </source>
</reference>
<accession>A0ABS3CVS6</accession>
<evidence type="ECO:0000313" key="2">
    <source>
        <dbReference type="Proteomes" id="UP000663992"/>
    </source>
</evidence>
<gene>
    <name evidence="1" type="ORF">J0A65_15230</name>
</gene>
<dbReference type="SUPFAM" id="SSF53474">
    <property type="entry name" value="alpha/beta-Hydrolases"/>
    <property type="match status" value="1"/>
</dbReference>
<comment type="caution">
    <text evidence="1">The sequence shown here is derived from an EMBL/GenBank/DDBJ whole genome shotgun (WGS) entry which is preliminary data.</text>
</comment>